<dbReference type="PROSITE" id="PS50043">
    <property type="entry name" value="HTH_LUXR_2"/>
    <property type="match status" value="1"/>
</dbReference>
<keyword evidence="2" id="KW-0238">DNA-binding</keyword>
<accession>A0ABV0GAZ3</accession>
<dbReference type="CDD" id="cd06170">
    <property type="entry name" value="LuxR_C_like"/>
    <property type="match status" value="1"/>
</dbReference>
<dbReference type="InterPro" id="IPR016032">
    <property type="entry name" value="Sig_transdc_resp-reg_C-effctor"/>
</dbReference>
<dbReference type="EMBL" id="JBDPZC010000001">
    <property type="protein sequence ID" value="MEO3712230.1"/>
    <property type="molecule type" value="Genomic_DNA"/>
</dbReference>
<evidence type="ECO:0000256" key="2">
    <source>
        <dbReference type="ARBA" id="ARBA00023125"/>
    </source>
</evidence>
<dbReference type="RefSeq" id="WP_347607134.1">
    <property type="nucleotide sequence ID" value="NZ_JBDPZC010000001.1"/>
</dbReference>
<evidence type="ECO:0000313" key="5">
    <source>
        <dbReference type="EMBL" id="MEO3712230.1"/>
    </source>
</evidence>
<comment type="caution">
    <text evidence="5">The sequence shown here is derived from an EMBL/GenBank/DDBJ whole genome shotgun (WGS) entry which is preliminary data.</text>
</comment>
<keyword evidence="3" id="KW-0804">Transcription</keyword>
<evidence type="ECO:0000256" key="3">
    <source>
        <dbReference type="ARBA" id="ARBA00023163"/>
    </source>
</evidence>
<dbReference type="InterPro" id="IPR000792">
    <property type="entry name" value="Tscrpt_reg_LuxR_C"/>
</dbReference>
<dbReference type="Gene3D" id="1.10.10.10">
    <property type="entry name" value="Winged helix-like DNA-binding domain superfamily/Winged helix DNA-binding domain"/>
    <property type="match status" value="1"/>
</dbReference>
<gene>
    <name evidence="5" type="ORF">ABDJ40_05545</name>
</gene>
<evidence type="ECO:0000259" key="4">
    <source>
        <dbReference type="PROSITE" id="PS50043"/>
    </source>
</evidence>
<evidence type="ECO:0000256" key="1">
    <source>
        <dbReference type="ARBA" id="ARBA00023015"/>
    </source>
</evidence>
<dbReference type="PANTHER" id="PTHR44688:SF16">
    <property type="entry name" value="DNA-BINDING TRANSCRIPTIONAL ACTIVATOR DEVR_DOSR"/>
    <property type="match status" value="1"/>
</dbReference>
<name>A0ABV0GAZ3_9BURK</name>
<dbReference type="PANTHER" id="PTHR44688">
    <property type="entry name" value="DNA-BINDING TRANSCRIPTIONAL ACTIVATOR DEVR_DOSR"/>
    <property type="match status" value="1"/>
</dbReference>
<dbReference type="Proteomes" id="UP001462640">
    <property type="component" value="Unassembled WGS sequence"/>
</dbReference>
<organism evidence="5 6">
    <name type="scientific">Roseateles flavus</name>
    <dbReference type="NCBI Taxonomy" id="3149041"/>
    <lineage>
        <taxon>Bacteria</taxon>
        <taxon>Pseudomonadati</taxon>
        <taxon>Pseudomonadota</taxon>
        <taxon>Betaproteobacteria</taxon>
        <taxon>Burkholderiales</taxon>
        <taxon>Sphaerotilaceae</taxon>
        <taxon>Roseateles</taxon>
    </lineage>
</organism>
<dbReference type="Pfam" id="PF00196">
    <property type="entry name" value="GerE"/>
    <property type="match status" value="1"/>
</dbReference>
<proteinExistence type="predicted"/>
<protein>
    <submittedName>
        <fullName evidence="5">Helix-turn-helix transcriptional regulator</fullName>
    </submittedName>
</protein>
<reference evidence="5 6" key="1">
    <citation type="submission" date="2024-05" db="EMBL/GenBank/DDBJ databases">
        <title>Roseateles sp. 2.12 16S ribosomal RNA gene Genome sequencing and assembly.</title>
        <authorList>
            <person name="Woo H."/>
        </authorList>
    </citation>
    <scope>NUCLEOTIDE SEQUENCE [LARGE SCALE GENOMIC DNA]</scope>
    <source>
        <strain evidence="5 6">2.12</strain>
    </source>
</reference>
<keyword evidence="1" id="KW-0805">Transcription regulation</keyword>
<feature type="domain" description="HTH luxR-type" evidence="4">
    <location>
        <begin position="193"/>
        <end position="258"/>
    </location>
</feature>
<sequence length="266" mass="29593">MTQDSAQACIEWASQRQAEAFWQCAETAQAVRRRHQFFIWTQASLQRLLPHQLMLCSAWSPLRRQLQPELFNSLPLPEPVLQWLQDPASLAWLQQGWLRAGSQAQALPLAGLVASGEGTAQALSLLQAAGLQHLSVLGVSRPQCAEELESFFLLVSREPLPSPLLNLMTPLLHCVWRRVQAQELQLQHSPAQGGASTQGVTERERQVLAWMRQGKSNQEIGLLLGISALTVKNHVQKILRKLCASNRAQAVAQAMSLQLLKENGLR</sequence>
<dbReference type="SMART" id="SM00421">
    <property type="entry name" value="HTH_LUXR"/>
    <property type="match status" value="1"/>
</dbReference>
<keyword evidence="6" id="KW-1185">Reference proteome</keyword>
<dbReference type="InterPro" id="IPR036388">
    <property type="entry name" value="WH-like_DNA-bd_sf"/>
</dbReference>
<evidence type="ECO:0000313" key="6">
    <source>
        <dbReference type="Proteomes" id="UP001462640"/>
    </source>
</evidence>
<dbReference type="PRINTS" id="PR00038">
    <property type="entry name" value="HTHLUXR"/>
</dbReference>
<dbReference type="SUPFAM" id="SSF46894">
    <property type="entry name" value="C-terminal effector domain of the bipartite response regulators"/>
    <property type="match status" value="1"/>
</dbReference>